<dbReference type="Gene3D" id="3.30.70.20">
    <property type="match status" value="1"/>
</dbReference>
<gene>
    <name evidence="2" type="ORF">BECKDK2373B_GA0170837_10278</name>
</gene>
<dbReference type="EMBL" id="CAADEX010000027">
    <property type="protein sequence ID" value="VFJ50104.1"/>
    <property type="molecule type" value="Genomic_DNA"/>
</dbReference>
<feature type="region of interest" description="Disordered" evidence="1">
    <location>
        <begin position="452"/>
        <end position="472"/>
    </location>
</feature>
<dbReference type="SUPFAM" id="SSF54862">
    <property type="entry name" value="4Fe-4S ferredoxins"/>
    <property type="match status" value="1"/>
</dbReference>
<feature type="compositionally biased region" description="Acidic residues" evidence="1">
    <location>
        <begin position="149"/>
        <end position="160"/>
    </location>
</feature>
<accession>A0A450SCG7</accession>
<dbReference type="AlphaFoldDB" id="A0A450SCG7"/>
<feature type="region of interest" description="Disordered" evidence="1">
    <location>
        <begin position="141"/>
        <end position="162"/>
    </location>
</feature>
<reference evidence="2" key="1">
    <citation type="submission" date="2019-02" db="EMBL/GenBank/DDBJ databases">
        <authorList>
            <person name="Gruber-Vodicka R. H."/>
            <person name="Seah K. B. B."/>
        </authorList>
    </citation>
    <scope>NUCLEOTIDE SEQUENCE</scope>
    <source>
        <strain evidence="2">BECK_DK47</strain>
    </source>
</reference>
<evidence type="ECO:0000313" key="2">
    <source>
        <dbReference type="EMBL" id="VFJ50104.1"/>
    </source>
</evidence>
<organism evidence="2">
    <name type="scientific">Candidatus Kentrum sp. DK</name>
    <dbReference type="NCBI Taxonomy" id="2126562"/>
    <lineage>
        <taxon>Bacteria</taxon>
        <taxon>Pseudomonadati</taxon>
        <taxon>Pseudomonadota</taxon>
        <taxon>Gammaproteobacteria</taxon>
        <taxon>Candidatus Kentrum</taxon>
    </lineage>
</organism>
<protein>
    <submittedName>
        <fullName evidence="2">Ferredoxin</fullName>
    </submittedName>
</protein>
<feature type="region of interest" description="Disordered" evidence="1">
    <location>
        <begin position="759"/>
        <end position="804"/>
    </location>
</feature>
<proteinExistence type="predicted"/>
<name>A0A450SCG7_9GAMM</name>
<evidence type="ECO:0000256" key="1">
    <source>
        <dbReference type="SAM" id="MobiDB-lite"/>
    </source>
</evidence>
<sequence length="860" mass="94731">MTSHPEHPTVDTHSIGTDWTARMDQAEIPLRVQPAKKVTSEDDTIRMLRGFYLGNPAVPEPEDAVDGRYLPAFLGPYRDGAPLRHDYPLFLADIDVANSPGHGVFPLPGFFNGLMVDFEQKSARLLEEHLVRLERHIVEAVAQGHGNTDDDGAEGEEDSGPQDAGAVLERATQALLASLHPGEAEREQLEAGLMLLREKLPRGWFLPFSRRAPLHILTHVAKYRFRTRHAETLNEVAHLATGLNALLEMDKAKSIEAIEPRMVLDSIGLGGERFLDPLALSDLMDHRHGSRTMSPERRQRIRETLDILEGERTATLRAPRLILIRSTGSGDVCGLPPGPLPPEFSGAWALHESSSPFSTAMTVFQEEAAESIRLARAMRIAALELENSYDPAVHDAWFAGFDWRALSEEEARLAPVVLVVDTGSDVAGGGLSYLSRLLHADRPIQVLLEVEPGVDPGGEDRGNTGTTVPGDSMDARTELSYLGFAHRQAVIVQSSVTRPRHLLTGFDMALKRGRPALHLLGSGYGWGEERVLPQSPWPWLLESAAVESRAHPLSLYDPATGGAWSIPLSLIDNPQPEADWPAYPFQYRAEDGAVTEVAMTFGFADYALLDARWWKHFYPVPDTLDAKEFLPLEEYLALAPDARGNRLPFLWAVHDDERTRGVRLRRLIVSAVLVEACLDRRAFWRALQAMAGVRSRHVEEAVSKVKARAEEQAEAQRVLLVTEHRIALEKTRKEAGSEALRRLTESLLSMDPLSMPTLAQASSGVESSGTSAAPSPAAPIPESRREEQETSDGGELAPESGGDPWIDTPLCTSCNECTDLNPRLFVYDDNKQAEIGDLSAGTREEWLQAAEICPAQCIHP</sequence>
<dbReference type="Pfam" id="PF13370">
    <property type="entry name" value="Fer4_13"/>
    <property type="match status" value="1"/>
</dbReference>